<dbReference type="RefSeq" id="WP_157542123.1">
    <property type="nucleotide sequence ID" value="NZ_WQLA01000004.1"/>
</dbReference>
<dbReference type="OrthoDB" id="660167at2"/>
<dbReference type="Gene3D" id="2.60.40.10">
    <property type="entry name" value="Immunoglobulins"/>
    <property type="match status" value="1"/>
</dbReference>
<evidence type="ECO:0000256" key="1">
    <source>
        <dbReference type="SAM" id="SignalP"/>
    </source>
</evidence>
<reference evidence="4 5" key="1">
    <citation type="submission" date="2019-12" db="EMBL/GenBank/DDBJ databases">
        <title>Mucilaginibacter sp. HME9299 genome sequencing and assembly.</title>
        <authorList>
            <person name="Kang H."/>
            <person name="Kim H."/>
            <person name="Joh K."/>
        </authorList>
    </citation>
    <scope>NUCLEOTIDE SEQUENCE [LARGE SCALE GENOMIC DNA]</scope>
    <source>
        <strain evidence="4 5">HME9299</strain>
    </source>
</reference>
<accession>A0A6I4IEK8</accession>
<dbReference type="GO" id="GO:0030247">
    <property type="term" value="F:polysaccharide binding"/>
    <property type="evidence" value="ECO:0007669"/>
    <property type="project" value="InterPro"/>
</dbReference>
<organism evidence="4 5">
    <name type="scientific">Mucilaginibacter aquatilis</name>
    <dbReference type="NCBI Taxonomy" id="1517760"/>
    <lineage>
        <taxon>Bacteria</taxon>
        <taxon>Pseudomonadati</taxon>
        <taxon>Bacteroidota</taxon>
        <taxon>Sphingobacteriia</taxon>
        <taxon>Sphingobacteriales</taxon>
        <taxon>Sphingobacteriaceae</taxon>
        <taxon>Mucilaginibacter</taxon>
    </lineage>
</organism>
<name>A0A6I4IEK8_9SPHI</name>
<comment type="caution">
    <text evidence="4">The sequence shown here is derived from an EMBL/GenBank/DDBJ whole genome shotgun (WGS) entry which is preliminary data.</text>
</comment>
<evidence type="ECO:0000313" key="4">
    <source>
        <dbReference type="EMBL" id="MVN91799.1"/>
    </source>
</evidence>
<feature type="domain" description="Surface glycan-binding protein B xyloglucan binding" evidence="3">
    <location>
        <begin position="105"/>
        <end position="262"/>
    </location>
</feature>
<dbReference type="Proteomes" id="UP000434850">
    <property type="component" value="Unassembled WGS sequence"/>
</dbReference>
<feature type="signal peptide" evidence="1">
    <location>
        <begin position="1"/>
        <end position="22"/>
    </location>
</feature>
<feature type="chain" id="PRO_5026092201" description="IPT/TIG domain-containing protein" evidence="1">
    <location>
        <begin position="23"/>
        <end position="265"/>
    </location>
</feature>
<dbReference type="InterPro" id="IPR040475">
    <property type="entry name" value="SGBP_B_XBD"/>
</dbReference>
<gene>
    <name evidence="4" type="ORF">GO816_11735</name>
</gene>
<evidence type="ECO:0000259" key="2">
    <source>
        <dbReference type="Pfam" id="PF01833"/>
    </source>
</evidence>
<dbReference type="Gene3D" id="2.60.120.260">
    <property type="entry name" value="Galactose-binding domain-like"/>
    <property type="match status" value="1"/>
</dbReference>
<dbReference type="SUPFAM" id="SSF81296">
    <property type="entry name" value="E set domains"/>
    <property type="match status" value="1"/>
</dbReference>
<keyword evidence="5" id="KW-1185">Reference proteome</keyword>
<sequence length="265" mass="29464">MKKALSLTGMMLGGLAMGFAQSNSFTLVKMLNEYAPVGSNMVIIGSQLKSNIVPGKAKVLFGSTEATIVRVTDDSLYIKVPENAQPGNTIKVVAGGAEKTVPSQYKDKRNMLFDFESGSVSEFTTKSSKPGAIDGKYIRVEKEIPSWSVIDFVQGNVPLPADVVKNPENYVFKFEVNTLKPFDANMIKFMIDGDYHEVNTYLWKSRQTFDTRGQWQTFSIDLGKMINTPLKESSAKHKVKFSYHGNGILDADMSFDNFRIVPKED</sequence>
<protein>
    <recommendedName>
        <fullName evidence="6">IPT/TIG domain-containing protein</fullName>
    </recommendedName>
</protein>
<dbReference type="EMBL" id="WQLA01000004">
    <property type="protein sequence ID" value="MVN91799.1"/>
    <property type="molecule type" value="Genomic_DNA"/>
</dbReference>
<dbReference type="InterPro" id="IPR002909">
    <property type="entry name" value="IPT_dom"/>
</dbReference>
<evidence type="ECO:0000259" key="3">
    <source>
        <dbReference type="Pfam" id="PF18329"/>
    </source>
</evidence>
<feature type="domain" description="IPT/TIG" evidence="2">
    <location>
        <begin position="37"/>
        <end position="98"/>
    </location>
</feature>
<dbReference type="Pfam" id="PF01833">
    <property type="entry name" value="TIG"/>
    <property type="match status" value="1"/>
</dbReference>
<keyword evidence="1" id="KW-0732">Signal</keyword>
<dbReference type="InterPro" id="IPR014756">
    <property type="entry name" value="Ig_E-set"/>
</dbReference>
<proteinExistence type="predicted"/>
<dbReference type="Pfam" id="PF18329">
    <property type="entry name" value="SGBP_B_XBD"/>
    <property type="match status" value="1"/>
</dbReference>
<evidence type="ECO:0000313" key="5">
    <source>
        <dbReference type="Proteomes" id="UP000434850"/>
    </source>
</evidence>
<dbReference type="AlphaFoldDB" id="A0A6I4IEK8"/>
<evidence type="ECO:0008006" key="6">
    <source>
        <dbReference type="Google" id="ProtNLM"/>
    </source>
</evidence>
<dbReference type="InterPro" id="IPR013783">
    <property type="entry name" value="Ig-like_fold"/>
</dbReference>